<comment type="similarity">
    <text evidence="1 2">Belongs to the iron/ascorbate-dependent oxidoreductase family.</text>
</comment>
<dbReference type="PROSITE" id="PS51471">
    <property type="entry name" value="FE2OG_OXY"/>
    <property type="match status" value="1"/>
</dbReference>
<dbReference type="InterPro" id="IPR027443">
    <property type="entry name" value="IPNS-like_sf"/>
</dbReference>
<evidence type="ECO:0000256" key="1">
    <source>
        <dbReference type="ARBA" id="ARBA00008056"/>
    </source>
</evidence>
<dbReference type="GO" id="GO:0016491">
    <property type="term" value="F:oxidoreductase activity"/>
    <property type="evidence" value="ECO:0007669"/>
    <property type="project" value="UniProtKB-KW"/>
</dbReference>
<dbReference type="InterPro" id="IPR050231">
    <property type="entry name" value="Iron_ascorbate_oxido_reductase"/>
</dbReference>
<dbReference type="InterPro" id="IPR044861">
    <property type="entry name" value="IPNS-like_FE2OG_OXY"/>
</dbReference>
<dbReference type="AlphaFoldDB" id="A0AAD9HK35"/>
<dbReference type="SUPFAM" id="SSF51197">
    <property type="entry name" value="Clavaminate synthase-like"/>
    <property type="match status" value="1"/>
</dbReference>
<evidence type="ECO:0000313" key="4">
    <source>
        <dbReference type="EMBL" id="KAK2030378.1"/>
    </source>
</evidence>
<protein>
    <submittedName>
        <fullName evidence="4">Gibberellin 3-beta hydroxylase</fullName>
    </submittedName>
</protein>
<keyword evidence="5" id="KW-1185">Reference proteome</keyword>
<dbReference type="Proteomes" id="UP001232148">
    <property type="component" value="Unassembled WGS sequence"/>
</dbReference>
<keyword evidence="2" id="KW-0560">Oxidoreductase</keyword>
<sequence>MAPHAEVDVDHVVSGLKVQDEVANLVTVSIGKIMQCDKTAEESLLEASKDLGFFYLDVRDHTSREVTKQIEIATASALQFYGLPQSEKSTWEVNKDHVAGEEIIGGYKPAGVQTGSVAGKGDGFEGFLIFEHALRNAARDKPVNLPKAFQEQREVIEATNQSLGDIGRVLLDSLSRSLNLTDEQNLARHHRKGHASPTALGLLKYLPYGPESEEVGHVPHTDIGSLSMVFSDVGGLQVYHPGKKAWVFIPPKPGHTVCNIGDSAEFLSKNVLRSSLHRVIPHPAATGKSKLTVVYLMRPETDTVFVDREGKEWRSVDWHNMKNRLFAEDLESQASNLALTGRLGHDDLWDEDTN</sequence>
<proteinExistence type="inferred from homology"/>
<dbReference type="InterPro" id="IPR005123">
    <property type="entry name" value="Oxoglu/Fe-dep_dioxygenase_dom"/>
</dbReference>
<dbReference type="PANTHER" id="PTHR47990">
    <property type="entry name" value="2-OXOGLUTARATE (2OG) AND FE(II)-DEPENDENT OXYGENASE SUPERFAMILY PROTEIN-RELATED"/>
    <property type="match status" value="1"/>
</dbReference>
<reference evidence="4" key="1">
    <citation type="submission" date="2021-06" db="EMBL/GenBank/DDBJ databases">
        <title>Comparative genomics, transcriptomics and evolutionary studies reveal genomic signatures of adaptation to plant cell wall in hemibiotrophic fungi.</title>
        <authorList>
            <consortium name="DOE Joint Genome Institute"/>
            <person name="Baroncelli R."/>
            <person name="Diaz J.F."/>
            <person name="Benocci T."/>
            <person name="Peng M."/>
            <person name="Battaglia E."/>
            <person name="Haridas S."/>
            <person name="Andreopoulos W."/>
            <person name="Labutti K."/>
            <person name="Pangilinan J."/>
            <person name="Floch G.L."/>
            <person name="Makela M.R."/>
            <person name="Henrissat B."/>
            <person name="Grigoriev I.V."/>
            <person name="Crouch J.A."/>
            <person name="De Vries R.P."/>
            <person name="Sukno S.A."/>
            <person name="Thon M.R."/>
        </authorList>
    </citation>
    <scope>NUCLEOTIDE SEQUENCE</scope>
    <source>
        <strain evidence="4">MAFF235873</strain>
    </source>
</reference>
<dbReference type="EMBL" id="MU842852">
    <property type="protein sequence ID" value="KAK2030378.1"/>
    <property type="molecule type" value="Genomic_DNA"/>
</dbReference>
<accession>A0AAD9HK35</accession>
<evidence type="ECO:0000313" key="5">
    <source>
        <dbReference type="Proteomes" id="UP001232148"/>
    </source>
</evidence>
<dbReference type="GO" id="GO:0046872">
    <property type="term" value="F:metal ion binding"/>
    <property type="evidence" value="ECO:0007669"/>
    <property type="project" value="UniProtKB-KW"/>
</dbReference>
<keyword evidence="2" id="KW-0408">Iron</keyword>
<dbReference type="Pfam" id="PF03171">
    <property type="entry name" value="2OG-FeII_Oxy"/>
    <property type="match status" value="1"/>
</dbReference>
<organism evidence="4 5">
    <name type="scientific">Colletotrichum zoysiae</name>
    <dbReference type="NCBI Taxonomy" id="1216348"/>
    <lineage>
        <taxon>Eukaryota</taxon>
        <taxon>Fungi</taxon>
        <taxon>Dikarya</taxon>
        <taxon>Ascomycota</taxon>
        <taxon>Pezizomycotina</taxon>
        <taxon>Sordariomycetes</taxon>
        <taxon>Hypocreomycetidae</taxon>
        <taxon>Glomerellales</taxon>
        <taxon>Glomerellaceae</taxon>
        <taxon>Colletotrichum</taxon>
        <taxon>Colletotrichum graminicola species complex</taxon>
    </lineage>
</organism>
<evidence type="ECO:0000259" key="3">
    <source>
        <dbReference type="PROSITE" id="PS51471"/>
    </source>
</evidence>
<feature type="domain" description="Fe2OG dioxygenase" evidence="3">
    <location>
        <begin position="196"/>
        <end position="299"/>
    </location>
</feature>
<dbReference type="Gene3D" id="2.60.120.330">
    <property type="entry name" value="B-lactam Antibiotic, Isopenicillin N Synthase, Chain"/>
    <property type="match status" value="1"/>
</dbReference>
<keyword evidence="2" id="KW-0479">Metal-binding</keyword>
<evidence type="ECO:0000256" key="2">
    <source>
        <dbReference type="RuleBase" id="RU003682"/>
    </source>
</evidence>
<name>A0AAD9HK35_9PEZI</name>
<comment type="caution">
    <text evidence="4">The sequence shown here is derived from an EMBL/GenBank/DDBJ whole genome shotgun (WGS) entry which is preliminary data.</text>
</comment>
<gene>
    <name evidence="4" type="ORF">LX32DRAFT_727360</name>
</gene>